<keyword evidence="5" id="KW-0862">Zinc</keyword>
<gene>
    <name evidence="7" type="ORF">ACFYKX_15690</name>
</gene>
<evidence type="ECO:0000256" key="5">
    <source>
        <dbReference type="ARBA" id="ARBA00022833"/>
    </source>
</evidence>
<keyword evidence="8" id="KW-1185">Reference proteome</keyword>
<evidence type="ECO:0000259" key="6">
    <source>
        <dbReference type="SMART" id="SM00849"/>
    </source>
</evidence>
<dbReference type="EMBL" id="JBIACK010000008">
    <property type="protein sequence ID" value="MFE8702039.1"/>
    <property type="molecule type" value="Genomic_DNA"/>
</dbReference>
<organism evidence="7 8">
    <name type="scientific">Cytobacillus spartinae</name>
    <dbReference type="NCBI Taxonomy" id="3299023"/>
    <lineage>
        <taxon>Bacteria</taxon>
        <taxon>Bacillati</taxon>
        <taxon>Bacillota</taxon>
        <taxon>Bacilli</taxon>
        <taxon>Bacillales</taxon>
        <taxon>Bacillaceae</taxon>
        <taxon>Cytobacillus</taxon>
    </lineage>
</organism>
<comment type="similarity">
    <text evidence="2">Belongs to the metallo-beta-lactamase superfamily.</text>
</comment>
<feature type="domain" description="Metallo-beta-lactamase" evidence="6">
    <location>
        <begin position="33"/>
        <end position="268"/>
    </location>
</feature>
<accession>A0ABW6KE91</accession>
<evidence type="ECO:0000313" key="8">
    <source>
        <dbReference type="Proteomes" id="UP001601059"/>
    </source>
</evidence>
<dbReference type="PANTHER" id="PTHR42978">
    <property type="entry name" value="QUORUM-QUENCHING LACTONASE YTNP-RELATED-RELATED"/>
    <property type="match status" value="1"/>
</dbReference>
<dbReference type="InterPro" id="IPR001279">
    <property type="entry name" value="Metallo-B-lactamas"/>
</dbReference>
<evidence type="ECO:0000256" key="2">
    <source>
        <dbReference type="ARBA" id="ARBA00007749"/>
    </source>
</evidence>
<protein>
    <submittedName>
        <fullName evidence="7">MBL fold metallo-hydrolase</fullName>
    </submittedName>
</protein>
<evidence type="ECO:0000256" key="1">
    <source>
        <dbReference type="ARBA" id="ARBA00001947"/>
    </source>
</evidence>
<keyword evidence="4" id="KW-0378">Hydrolase</keyword>
<dbReference type="SUPFAM" id="SSF56281">
    <property type="entry name" value="Metallo-hydrolase/oxidoreductase"/>
    <property type="match status" value="1"/>
</dbReference>
<dbReference type="Pfam" id="PF00753">
    <property type="entry name" value="Lactamase_B"/>
    <property type="match status" value="1"/>
</dbReference>
<dbReference type="RefSeq" id="WP_389362007.1">
    <property type="nucleotide sequence ID" value="NZ_JBIACK010000008.1"/>
</dbReference>
<name>A0ABW6KE91_9BACI</name>
<keyword evidence="3" id="KW-0479">Metal-binding</keyword>
<evidence type="ECO:0000256" key="3">
    <source>
        <dbReference type="ARBA" id="ARBA00022723"/>
    </source>
</evidence>
<dbReference type="Gene3D" id="3.60.15.10">
    <property type="entry name" value="Ribonuclease Z/Hydroxyacylglutathione hydrolase-like"/>
    <property type="match status" value="1"/>
</dbReference>
<sequence length="277" mass="31930">MGKVKLSLFKTGYCVHPEKIAVKDGSFRKVKFPALVGLISHPQKGYILFDTGYASHFFKACEKFPYSIYPKVTPVFFNPSESIKEQLLSIQIHPDEIASVFISHFHGDHVGGLKDFPNSRIICSRKGYEYVKDKKRFQAVRNGYLPDLIPSDFEERAVFIDDQQMVKLNEKFAPFQEGWDLFGDGSLICIDLTGHATGQLGLFLHDEKRGDVLLCADACWQSKAYREKIYPHRLANIIMPDIKSYQDNLDKLYRLHRLNPEIRIIPTHCTEIWEEEL</sequence>
<comment type="cofactor">
    <cofactor evidence="1">
        <name>Zn(2+)</name>
        <dbReference type="ChEBI" id="CHEBI:29105"/>
    </cofactor>
</comment>
<dbReference type="InterPro" id="IPR036866">
    <property type="entry name" value="RibonucZ/Hydroxyglut_hydro"/>
</dbReference>
<dbReference type="Proteomes" id="UP001601059">
    <property type="component" value="Unassembled WGS sequence"/>
</dbReference>
<dbReference type="InterPro" id="IPR051013">
    <property type="entry name" value="MBL_superfamily_lactonases"/>
</dbReference>
<comment type="caution">
    <text evidence="7">The sequence shown here is derived from an EMBL/GenBank/DDBJ whole genome shotgun (WGS) entry which is preliminary data.</text>
</comment>
<dbReference type="SMART" id="SM00849">
    <property type="entry name" value="Lactamase_B"/>
    <property type="match status" value="1"/>
</dbReference>
<proteinExistence type="inferred from homology"/>
<evidence type="ECO:0000256" key="4">
    <source>
        <dbReference type="ARBA" id="ARBA00022801"/>
    </source>
</evidence>
<dbReference type="CDD" id="cd07730">
    <property type="entry name" value="metallo-hydrolase-like_MBL-fold"/>
    <property type="match status" value="1"/>
</dbReference>
<dbReference type="PANTHER" id="PTHR42978:SF2">
    <property type="entry name" value="102 KBASES UNSTABLE REGION: FROM 1 TO 119443"/>
    <property type="match status" value="1"/>
</dbReference>
<evidence type="ECO:0000313" key="7">
    <source>
        <dbReference type="EMBL" id="MFE8702039.1"/>
    </source>
</evidence>
<reference evidence="7 8" key="1">
    <citation type="submission" date="2024-08" db="EMBL/GenBank/DDBJ databases">
        <title>Two novel Cytobacillus novel species.</title>
        <authorList>
            <person name="Liu G."/>
        </authorList>
    </citation>
    <scope>NUCLEOTIDE SEQUENCE [LARGE SCALE GENOMIC DNA]</scope>
    <source>
        <strain evidence="7 8">FJAT-54145</strain>
    </source>
</reference>